<dbReference type="OrthoDB" id="5949892at2759"/>
<proteinExistence type="predicted"/>
<reference evidence="1 2" key="1">
    <citation type="journal article" date="2018" name="Sci. Rep.">
        <title>Comparative analysis of the Pocillopora damicornis genome highlights role of immune system in coral evolution.</title>
        <authorList>
            <person name="Cunning R."/>
            <person name="Bay R.A."/>
            <person name="Gillette P."/>
            <person name="Baker A.C."/>
            <person name="Traylor-Knowles N."/>
        </authorList>
    </citation>
    <scope>NUCLEOTIDE SEQUENCE [LARGE SCALE GENOMIC DNA]</scope>
    <source>
        <strain evidence="1">RSMAS</strain>
        <tissue evidence="1">Whole animal</tissue>
    </source>
</reference>
<name>A0A3M6TKT3_POCDA</name>
<sequence length="135" mass="15749">MKLSAILSTDYDQFESLVGQRKKRKFVNSIVNFSNIRLSLWRRCCLTKEEISKEAQTFIKAVGDFLATAVAVGFLPTWFCKVYETQKFKKIFDSFDSMYDYADITYPLEAENVDPFMRGVTISDRPVRVQFVDRQ</sequence>
<protein>
    <submittedName>
        <fullName evidence="1">Uncharacterized protein</fullName>
    </submittedName>
</protein>
<dbReference type="AlphaFoldDB" id="A0A3M6TKT3"/>
<evidence type="ECO:0000313" key="1">
    <source>
        <dbReference type="EMBL" id="RMX41956.1"/>
    </source>
</evidence>
<dbReference type="EMBL" id="RCHS01003424">
    <property type="protein sequence ID" value="RMX41956.1"/>
    <property type="molecule type" value="Genomic_DNA"/>
</dbReference>
<accession>A0A3M6TKT3</accession>
<keyword evidence="2" id="KW-1185">Reference proteome</keyword>
<organism evidence="1 2">
    <name type="scientific">Pocillopora damicornis</name>
    <name type="common">Cauliflower coral</name>
    <name type="synonym">Millepora damicornis</name>
    <dbReference type="NCBI Taxonomy" id="46731"/>
    <lineage>
        <taxon>Eukaryota</taxon>
        <taxon>Metazoa</taxon>
        <taxon>Cnidaria</taxon>
        <taxon>Anthozoa</taxon>
        <taxon>Hexacorallia</taxon>
        <taxon>Scleractinia</taxon>
        <taxon>Astrocoeniina</taxon>
        <taxon>Pocilloporidae</taxon>
        <taxon>Pocillopora</taxon>
    </lineage>
</organism>
<evidence type="ECO:0000313" key="2">
    <source>
        <dbReference type="Proteomes" id="UP000275408"/>
    </source>
</evidence>
<comment type="caution">
    <text evidence="1">The sequence shown here is derived from an EMBL/GenBank/DDBJ whole genome shotgun (WGS) entry which is preliminary data.</text>
</comment>
<dbReference type="Proteomes" id="UP000275408">
    <property type="component" value="Unassembled WGS sequence"/>
</dbReference>
<gene>
    <name evidence="1" type="ORF">pdam_00025313</name>
</gene>